<evidence type="ECO:0000313" key="9">
    <source>
        <dbReference type="EMBL" id="JAV55917.1"/>
    </source>
</evidence>
<dbReference type="PANTHER" id="PTHR22770">
    <property type="entry name" value="UBIQUITIN CONJUGATING ENZYME 7 INTERACTING PROTEIN-RELATED"/>
    <property type="match status" value="1"/>
</dbReference>
<dbReference type="Proteomes" id="UP000327044">
    <property type="component" value="Unassembled WGS sequence"/>
</dbReference>
<dbReference type="InterPro" id="IPR047545">
    <property type="entry name" value="BRcat_RBR_RNF216"/>
</dbReference>
<comment type="pathway">
    <text evidence="1">Protein modification; protein ubiquitination.</text>
</comment>
<dbReference type="AlphaFoldDB" id="A0A1Y1KAY9"/>
<evidence type="ECO:0000259" key="8">
    <source>
        <dbReference type="PROSITE" id="PS51873"/>
    </source>
</evidence>
<dbReference type="InterPro" id="IPR051628">
    <property type="entry name" value="LUBAC_E3_Ligases"/>
</dbReference>
<name>A0A1Y1KAY9_PHOPY</name>
<evidence type="ECO:0000256" key="1">
    <source>
        <dbReference type="ARBA" id="ARBA00004906"/>
    </source>
</evidence>
<keyword evidence="3" id="KW-0479">Metal-binding</keyword>
<dbReference type="CDD" id="cd20353">
    <property type="entry name" value="Rcat_RBR_RNF216"/>
    <property type="match status" value="1"/>
</dbReference>
<dbReference type="InterPro" id="IPR044066">
    <property type="entry name" value="TRIAD_supradom"/>
</dbReference>
<organism evidence="9">
    <name type="scientific">Photinus pyralis</name>
    <name type="common">Common eastern firefly</name>
    <name type="synonym">Lampyris pyralis</name>
    <dbReference type="NCBI Taxonomy" id="7054"/>
    <lineage>
        <taxon>Eukaryota</taxon>
        <taxon>Metazoa</taxon>
        <taxon>Ecdysozoa</taxon>
        <taxon>Arthropoda</taxon>
        <taxon>Hexapoda</taxon>
        <taxon>Insecta</taxon>
        <taxon>Pterygota</taxon>
        <taxon>Neoptera</taxon>
        <taxon>Endopterygota</taxon>
        <taxon>Coleoptera</taxon>
        <taxon>Polyphaga</taxon>
        <taxon>Elateriformia</taxon>
        <taxon>Elateroidea</taxon>
        <taxon>Lampyridae</taxon>
        <taxon>Lampyrinae</taxon>
        <taxon>Photinus</taxon>
    </lineage>
</organism>
<keyword evidence="11" id="KW-1185">Reference proteome</keyword>
<reference evidence="10 11" key="2">
    <citation type="journal article" date="2018" name="Elife">
        <title>Firefly genomes illuminate parallel origins of bioluminescence in beetles.</title>
        <authorList>
            <person name="Fallon T.R."/>
            <person name="Lower S.E."/>
            <person name="Chang C.H."/>
            <person name="Bessho-Uehara M."/>
            <person name="Martin G.J."/>
            <person name="Bewick A.J."/>
            <person name="Behringer M."/>
            <person name="Debat H.J."/>
            <person name="Wong I."/>
            <person name="Day J.C."/>
            <person name="Suvorov A."/>
            <person name="Silva C.J."/>
            <person name="Stanger-Hall K.F."/>
            <person name="Hall D.W."/>
            <person name="Schmitz R.J."/>
            <person name="Nelson D.R."/>
            <person name="Lewis S.M."/>
            <person name="Shigenobu S."/>
            <person name="Bybee S.M."/>
            <person name="Larracuente A.M."/>
            <person name="Oba Y."/>
            <person name="Weng J.K."/>
        </authorList>
    </citation>
    <scope>NUCLEOTIDE SEQUENCE [LARGE SCALE GENOMIC DNA]</scope>
    <source>
        <strain evidence="10">1611_PpyrPB1</strain>
        <tissue evidence="10">Whole body</tissue>
    </source>
</reference>
<evidence type="ECO:0000256" key="6">
    <source>
        <dbReference type="ARBA" id="ARBA00022786"/>
    </source>
</evidence>
<dbReference type="Gene3D" id="1.20.120.1750">
    <property type="match status" value="1"/>
</dbReference>
<dbReference type="GO" id="GO:0016740">
    <property type="term" value="F:transferase activity"/>
    <property type="evidence" value="ECO:0007669"/>
    <property type="project" value="UniProtKB-KW"/>
</dbReference>
<dbReference type="InterPro" id="IPR047546">
    <property type="entry name" value="Rcat_RBR_RNF216"/>
</dbReference>
<dbReference type="GO" id="GO:0008270">
    <property type="term" value="F:zinc ion binding"/>
    <property type="evidence" value="ECO:0007669"/>
    <property type="project" value="UniProtKB-KW"/>
</dbReference>
<dbReference type="EMBL" id="VVIM01000007">
    <property type="protein sequence ID" value="KAB0796300.1"/>
    <property type="molecule type" value="Genomic_DNA"/>
</dbReference>
<dbReference type="OrthoDB" id="10009520at2759"/>
<evidence type="ECO:0000256" key="3">
    <source>
        <dbReference type="ARBA" id="ARBA00022723"/>
    </source>
</evidence>
<reference evidence="9" key="1">
    <citation type="journal article" date="2016" name="Sci. Rep.">
        <title>Molecular characterization of firefly nuptial gifts: a multi-omics approach sheds light on postcopulatory sexual selection.</title>
        <authorList>
            <person name="Al-Wathiqui N."/>
            <person name="Fallon T.R."/>
            <person name="South A."/>
            <person name="Weng J.K."/>
            <person name="Lewis S.M."/>
        </authorList>
    </citation>
    <scope>NUCLEOTIDE SEQUENCE</scope>
</reference>
<dbReference type="InParanoid" id="A0A1Y1KAY9"/>
<keyword evidence="4" id="KW-0677">Repeat</keyword>
<evidence type="ECO:0000256" key="2">
    <source>
        <dbReference type="ARBA" id="ARBA00022679"/>
    </source>
</evidence>
<protein>
    <recommendedName>
        <fullName evidence="8">RING-type domain-containing protein</fullName>
    </recommendedName>
</protein>
<evidence type="ECO:0000256" key="4">
    <source>
        <dbReference type="ARBA" id="ARBA00022737"/>
    </source>
</evidence>
<keyword evidence="7" id="KW-0862">Zinc</keyword>
<dbReference type="CDD" id="cd20339">
    <property type="entry name" value="BRcat_RBR_RNF216"/>
    <property type="match status" value="1"/>
</dbReference>
<keyword evidence="5" id="KW-0863">Zinc-finger</keyword>
<evidence type="ECO:0000256" key="5">
    <source>
        <dbReference type="ARBA" id="ARBA00022771"/>
    </source>
</evidence>
<reference evidence="10" key="3">
    <citation type="submission" date="2019-08" db="EMBL/GenBank/DDBJ databases">
        <authorList>
            <consortium name="Photinus pyralis genome working group"/>
            <person name="Fallon T.R."/>
            <person name="Sander Lower S.E."/>
            <person name="Weng J.-K."/>
        </authorList>
    </citation>
    <scope>NUCLEOTIDE SEQUENCE</scope>
    <source>
        <strain evidence="10">1611_PpyrPB1</strain>
        <tissue evidence="10">Whole body</tissue>
    </source>
</reference>
<evidence type="ECO:0000256" key="7">
    <source>
        <dbReference type="ARBA" id="ARBA00022833"/>
    </source>
</evidence>
<dbReference type="PROSITE" id="PS51873">
    <property type="entry name" value="TRIAD"/>
    <property type="match status" value="1"/>
</dbReference>
<feature type="domain" description="RING-type" evidence="8">
    <location>
        <begin position="331"/>
        <end position="541"/>
    </location>
</feature>
<sequence>MDTKNLRDYLREIFPNKSQAAIDNALRVIENEIPDESFEIKLDTAAEYLFAIEDNDEGDEINLLNEARGVTRRLTEQELSSYFDQLINIFPDACPSYVRDLCFNSSGHVNFDLLFEKMTLGDYPRKQIHPRDIFDQLRDMLPNADPTYLQAEADKLANKTENDLKTFLDNALETGDYPTMESYLKNRKDNEVIDRYTDGFTLDAFLKEFPDPEKYFSDPNRTYGPSDEDVNDDEYIQTFLYNHYLYLRKKDIDRVFKMSSKNIIKTCTRLDTFRKALSLPRKISPPPPASKNIELLKLIAFLKHRKAIRKRVKQYDLNYRLLKEEAINNGLLQTCACCYDEELIPEECYFCKNGCIFCKDCIKKGVETAIGDGKLDFPCLADCGFEYSIPTLQMVLDSVVFSRMAQRKQMDEVKKANIDGLETCPFCEFATIPPPDSKIFTCLNSECMKESCRECRHVSHIPLRCSEIEYDEDVKMRTYIENKMTEALLRTCRKCNKVFIKASGCNKMTCSCGAIMCYVCSLPIDDYRHFGDDGVRCPLYTTDLNKFHTTAVLEGAKKAKIELGIDKDPSKLKNDPTRDLI</sequence>
<proteinExistence type="predicted"/>
<keyword evidence="6" id="KW-0833">Ubl conjugation pathway</keyword>
<gene>
    <name evidence="10" type="ORF">PPYR_10361</name>
</gene>
<dbReference type="SUPFAM" id="SSF57850">
    <property type="entry name" value="RING/U-box"/>
    <property type="match status" value="1"/>
</dbReference>
<dbReference type="PANTHER" id="PTHR22770:SF47">
    <property type="entry name" value="E3 UBIQUITIN-PROTEIN LIGASE RNF216"/>
    <property type="match status" value="1"/>
</dbReference>
<dbReference type="Pfam" id="PF26200">
    <property type="entry name" value="Rcat_RNF216"/>
    <property type="match status" value="1"/>
</dbReference>
<dbReference type="EMBL" id="GEZM01094124">
    <property type="protein sequence ID" value="JAV55917.1"/>
    <property type="molecule type" value="Transcribed_RNA"/>
</dbReference>
<accession>A0A1Y1KAY9</accession>
<evidence type="ECO:0000313" key="10">
    <source>
        <dbReference type="EMBL" id="KAB0796300.1"/>
    </source>
</evidence>
<keyword evidence="2" id="KW-0808">Transferase</keyword>
<evidence type="ECO:0000313" key="11">
    <source>
        <dbReference type="Proteomes" id="UP000327044"/>
    </source>
</evidence>